<organism evidence="5 6">
    <name type="scientific">Arthrobacter parietis</name>
    <dbReference type="NCBI Taxonomy" id="271434"/>
    <lineage>
        <taxon>Bacteria</taxon>
        <taxon>Bacillati</taxon>
        <taxon>Actinomycetota</taxon>
        <taxon>Actinomycetes</taxon>
        <taxon>Micrococcales</taxon>
        <taxon>Micrococcaceae</taxon>
        <taxon>Arthrobacter</taxon>
    </lineage>
</organism>
<evidence type="ECO:0000313" key="6">
    <source>
        <dbReference type="Proteomes" id="UP001500974"/>
    </source>
</evidence>
<keyword evidence="6" id="KW-1185">Reference proteome</keyword>
<dbReference type="InterPro" id="IPR036188">
    <property type="entry name" value="FAD/NAD-bd_sf"/>
</dbReference>
<gene>
    <name evidence="5" type="ORF">GCM10009784_27600</name>
</gene>
<dbReference type="Pfam" id="PF07992">
    <property type="entry name" value="Pyr_redox_2"/>
    <property type="match status" value="1"/>
</dbReference>
<accession>A0ABN3AZM4</accession>
<name>A0ABN3AZM4_9MICC</name>
<proteinExistence type="predicted"/>
<feature type="domain" description="FAD/NAD(P)-binding" evidence="4">
    <location>
        <begin position="8"/>
        <end position="288"/>
    </location>
</feature>
<keyword evidence="1" id="KW-0285">Flavoprotein</keyword>
<evidence type="ECO:0000313" key="5">
    <source>
        <dbReference type="EMBL" id="GAA2177339.1"/>
    </source>
</evidence>
<dbReference type="Gene3D" id="3.50.50.60">
    <property type="entry name" value="FAD/NAD(P)-binding domain"/>
    <property type="match status" value="2"/>
</dbReference>
<dbReference type="SUPFAM" id="SSF51905">
    <property type="entry name" value="FAD/NAD(P)-binding domain"/>
    <property type="match status" value="1"/>
</dbReference>
<dbReference type="EMBL" id="BAAAON010000003">
    <property type="protein sequence ID" value="GAA2177339.1"/>
    <property type="molecule type" value="Genomic_DNA"/>
</dbReference>
<evidence type="ECO:0000256" key="1">
    <source>
        <dbReference type="ARBA" id="ARBA00022630"/>
    </source>
</evidence>
<dbReference type="RefSeq" id="WP_346028636.1">
    <property type="nucleotide sequence ID" value="NZ_BAAAON010000003.1"/>
</dbReference>
<dbReference type="InterPro" id="IPR023753">
    <property type="entry name" value="FAD/NAD-binding_dom"/>
</dbReference>
<comment type="caution">
    <text evidence="5">The sequence shown here is derived from an EMBL/GenBank/DDBJ whole genome shotgun (WGS) entry which is preliminary data.</text>
</comment>
<sequence>MTSELNSYDVVVIGGGAAGLSAALMLGRTRRSVAVVDAGHPRNSPASGVHGFLTREGMNPLDLVAAGRADVQLYGGVIVPGTAVDVASTDDSRDRFRTTLDDGTVLHSRRLLLTTGLTDVLPEIPGLRERWGQEVLHCPFCHGWEVRDQQIGILGTSAMSVHQALLFRQWSNNITLFLNDTVEPTEEEWEHLAARGVTVVDGSVARVLNQNDGGTLSGVELTGGRVVPLEALVVAPRFVANTGIFASLGLAPVQHPMGVGEHLATDEMGATGVDGVWAAGNVANLMLQVLPSAASGSVAAMAINNDLMVEELQQDLAAHRASSMGASSSAATLRDSRIGAEVS</sequence>
<dbReference type="Proteomes" id="UP001500974">
    <property type="component" value="Unassembled WGS sequence"/>
</dbReference>
<comment type="catalytic activity">
    <reaction evidence="3">
        <text>[thioredoxin]-dithiol + NADP(+) = [thioredoxin]-disulfide + NADPH + H(+)</text>
        <dbReference type="Rhea" id="RHEA:20345"/>
        <dbReference type="Rhea" id="RHEA-COMP:10698"/>
        <dbReference type="Rhea" id="RHEA-COMP:10700"/>
        <dbReference type="ChEBI" id="CHEBI:15378"/>
        <dbReference type="ChEBI" id="CHEBI:29950"/>
        <dbReference type="ChEBI" id="CHEBI:50058"/>
        <dbReference type="ChEBI" id="CHEBI:57783"/>
        <dbReference type="ChEBI" id="CHEBI:58349"/>
        <dbReference type="EC" id="1.8.1.9"/>
    </reaction>
</comment>
<dbReference type="PANTHER" id="PTHR48105">
    <property type="entry name" value="THIOREDOXIN REDUCTASE 1-RELATED-RELATED"/>
    <property type="match status" value="1"/>
</dbReference>
<dbReference type="PRINTS" id="PR00469">
    <property type="entry name" value="PNDRDTASEII"/>
</dbReference>
<dbReference type="PRINTS" id="PR00368">
    <property type="entry name" value="FADPNR"/>
</dbReference>
<protein>
    <submittedName>
        <fullName evidence="5">NAD(P)/FAD-dependent oxidoreductase</fullName>
    </submittedName>
</protein>
<evidence type="ECO:0000256" key="2">
    <source>
        <dbReference type="ARBA" id="ARBA00023002"/>
    </source>
</evidence>
<reference evidence="5 6" key="1">
    <citation type="journal article" date="2019" name="Int. J. Syst. Evol. Microbiol.">
        <title>The Global Catalogue of Microorganisms (GCM) 10K type strain sequencing project: providing services to taxonomists for standard genome sequencing and annotation.</title>
        <authorList>
            <consortium name="The Broad Institute Genomics Platform"/>
            <consortium name="The Broad Institute Genome Sequencing Center for Infectious Disease"/>
            <person name="Wu L."/>
            <person name="Ma J."/>
        </authorList>
    </citation>
    <scope>NUCLEOTIDE SEQUENCE [LARGE SCALE GENOMIC DNA]</scope>
    <source>
        <strain evidence="5 6">JCM 14917</strain>
    </source>
</reference>
<keyword evidence="2" id="KW-0560">Oxidoreductase</keyword>
<dbReference type="InterPro" id="IPR050097">
    <property type="entry name" value="Ferredoxin-NADP_redctase_2"/>
</dbReference>
<evidence type="ECO:0000259" key="4">
    <source>
        <dbReference type="Pfam" id="PF07992"/>
    </source>
</evidence>
<evidence type="ECO:0000256" key="3">
    <source>
        <dbReference type="ARBA" id="ARBA00048132"/>
    </source>
</evidence>